<feature type="transmembrane region" description="Helical" evidence="6">
    <location>
        <begin position="12"/>
        <end position="35"/>
    </location>
</feature>
<dbReference type="PANTHER" id="PTHR33048:SF96">
    <property type="entry name" value="INTEGRAL MEMBRANE PROTEIN"/>
    <property type="match status" value="1"/>
</dbReference>
<protein>
    <recommendedName>
        <fullName evidence="7">Rhodopsin domain-containing protein</fullName>
    </recommendedName>
</protein>
<evidence type="ECO:0000256" key="3">
    <source>
        <dbReference type="ARBA" id="ARBA00022989"/>
    </source>
</evidence>
<dbReference type="EMBL" id="QZAJ01000121">
    <property type="protein sequence ID" value="THW16887.1"/>
    <property type="molecule type" value="Genomic_DNA"/>
</dbReference>
<feature type="transmembrane region" description="Helical" evidence="6">
    <location>
        <begin position="92"/>
        <end position="114"/>
    </location>
</feature>
<feature type="domain" description="Rhodopsin" evidence="7">
    <location>
        <begin position="31"/>
        <end position="267"/>
    </location>
</feature>
<keyword evidence="2 6" id="KW-0812">Transmembrane</keyword>
<evidence type="ECO:0000313" key="8">
    <source>
        <dbReference type="EMBL" id="THW16887.1"/>
    </source>
</evidence>
<name>A0A4S8VWL9_AURPU</name>
<dbReference type="GO" id="GO:0016020">
    <property type="term" value="C:membrane"/>
    <property type="evidence" value="ECO:0007669"/>
    <property type="project" value="UniProtKB-SubCell"/>
</dbReference>
<dbReference type="InterPro" id="IPR052337">
    <property type="entry name" value="SAT4-like"/>
</dbReference>
<evidence type="ECO:0000256" key="2">
    <source>
        <dbReference type="ARBA" id="ARBA00022692"/>
    </source>
</evidence>
<sequence>MSAPTANFTVSTTALIVPAVFLSFAICCVGLRVYVRTGLLRSFLVEDWLCVLTLIFFSAHAGLLFGIEASLATPKPSLEVYEKIINIVISDVVIYLCASITLKLSLAFFFLRFVVERWQRVLIYVFLAIFIANSVSSIFLVLFWCSDPTRYAMKTIMGQCTGTNPALNAANILQGVLNAATDWLFAILPIFVVLKTQMIKREKAIVAGIFALAVAGSVAAILRAVYWPALVKGTLSGFRKGMMWSTIEIGAGIIASSAATLRPLLKKVDFGKSWSRKSRSGVVSNEASLPDSEKGFEKEVVQVKSTGSGSQAGSDSKEWWDAEVVSPEAEILTEAEALQLGSR</sequence>
<evidence type="ECO:0000313" key="9">
    <source>
        <dbReference type="Proteomes" id="UP000308014"/>
    </source>
</evidence>
<dbReference type="AlphaFoldDB" id="A0A4S8VWL9"/>
<feature type="transmembrane region" description="Helical" evidence="6">
    <location>
        <begin position="47"/>
        <end position="72"/>
    </location>
</feature>
<feature type="transmembrane region" description="Helical" evidence="6">
    <location>
        <begin position="172"/>
        <end position="194"/>
    </location>
</feature>
<feature type="transmembrane region" description="Helical" evidence="6">
    <location>
        <begin position="121"/>
        <end position="144"/>
    </location>
</feature>
<keyword evidence="3 6" id="KW-1133">Transmembrane helix</keyword>
<evidence type="ECO:0000259" key="7">
    <source>
        <dbReference type="Pfam" id="PF20684"/>
    </source>
</evidence>
<gene>
    <name evidence="8" type="ORF">D6D24_04191</name>
</gene>
<reference evidence="8 9" key="1">
    <citation type="submission" date="2018-10" db="EMBL/GenBank/DDBJ databases">
        <title>Fifty Aureobasidium pullulans genomes reveal a recombining polyextremotolerant generalist.</title>
        <authorList>
            <person name="Gostincar C."/>
            <person name="Turk M."/>
            <person name="Zajc J."/>
            <person name="Gunde-Cimerman N."/>
        </authorList>
    </citation>
    <scope>NUCLEOTIDE SEQUENCE [LARGE SCALE GENOMIC DNA]</scope>
    <source>
        <strain evidence="8 9">EXF-11318</strain>
    </source>
</reference>
<evidence type="ECO:0000256" key="1">
    <source>
        <dbReference type="ARBA" id="ARBA00004141"/>
    </source>
</evidence>
<evidence type="ECO:0000256" key="6">
    <source>
        <dbReference type="SAM" id="Phobius"/>
    </source>
</evidence>
<dbReference type="InterPro" id="IPR049326">
    <property type="entry name" value="Rhodopsin_dom_fungi"/>
</dbReference>
<evidence type="ECO:0000256" key="4">
    <source>
        <dbReference type="ARBA" id="ARBA00023136"/>
    </source>
</evidence>
<dbReference type="Pfam" id="PF20684">
    <property type="entry name" value="Fung_rhodopsin"/>
    <property type="match status" value="1"/>
</dbReference>
<feature type="transmembrane region" description="Helical" evidence="6">
    <location>
        <begin position="241"/>
        <end position="265"/>
    </location>
</feature>
<evidence type="ECO:0000256" key="5">
    <source>
        <dbReference type="ARBA" id="ARBA00038359"/>
    </source>
</evidence>
<keyword evidence="4 6" id="KW-0472">Membrane</keyword>
<accession>A0A4S8VWL9</accession>
<proteinExistence type="inferred from homology"/>
<comment type="similarity">
    <text evidence="5">Belongs to the SAT4 family.</text>
</comment>
<comment type="subcellular location">
    <subcellularLocation>
        <location evidence="1">Membrane</location>
        <topology evidence="1">Multi-pass membrane protein</topology>
    </subcellularLocation>
</comment>
<organism evidence="8 9">
    <name type="scientific">Aureobasidium pullulans</name>
    <name type="common">Black yeast</name>
    <name type="synonym">Pullularia pullulans</name>
    <dbReference type="NCBI Taxonomy" id="5580"/>
    <lineage>
        <taxon>Eukaryota</taxon>
        <taxon>Fungi</taxon>
        <taxon>Dikarya</taxon>
        <taxon>Ascomycota</taxon>
        <taxon>Pezizomycotina</taxon>
        <taxon>Dothideomycetes</taxon>
        <taxon>Dothideomycetidae</taxon>
        <taxon>Dothideales</taxon>
        <taxon>Saccotheciaceae</taxon>
        <taxon>Aureobasidium</taxon>
    </lineage>
</organism>
<dbReference type="Proteomes" id="UP000308014">
    <property type="component" value="Unassembled WGS sequence"/>
</dbReference>
<feature type="transmembrane region" description="Helical" evidence="6">
    <location>
        <begin position="206"/>
        <end position="229"/>
    </location>
</feature>
<dbReference type="PANTHER" id="PTHR33048">
    <property type="entry name" value="PTH11-LIKE INTEGRAL MEMBRANE PROTEIN (AFU_ORTHOLOGUE AFUA_5G11245)"/>
    <property type="match status" value="1"/>
</dbReference>
<comment type="caution">
    <text evidence="8">The sequence shown here is derived from an EMBL/GenBank/DDBJ whole genome shotgun (WGS) entry which is preliminary data.</text>
</comment>